<dbReference type="NCBIfam" id="NF042414">
    <property type="entry name" value="CLC_0170_fam"/>
    <property type="match status" value="1"/>
</dbReference>
<feature type="transmembrane region" description="Helical" evidence="1">
    <location>
        <begin position="6"/>
        <end position="22"/>
    </location>
</feature>
<dbReference type="AlphaFoldDB" id="A0A3G3JWK1"/>
<protein>
    <submittedName>
        <fullName evidence="2">Uncharacterized protein</fullName>
    </submittedName>
</protein>
<feature type="transmembrane region" description="Helical" evidence="1">
    <location>
        <begin position="43"/>
        <end position="61"/>
    </location>
</feature>
<organism evidence="2 3">
    <name type="scientific">Cohnella candidum</name>
    <dbReference type="NCBI Taxonomy" id="2674991"/>
    <lineage>
        <taxon>Bacteria</taxon>
        <taxon>Bacillati</taxon>
        <taxon>Bacillota</taxon>
        <taxon>Bacilli</taxon>
        <taxon>Bacillales</taxon>
        <taxon>Paenibacillaceae</taxon>
        <taxon>Cohnella</taxon>
    </lineage>
</organism>
<evidence type="ECO:0000313" key="2">
    <source>
        <dbReference type="EMBL" id="AYQ72574.1"/>
    </source>
</evidence>
<reference evidence="2 3" key="1">
    <citation type="submission" date="2018-10" db="EMBL/GenBank/DDBJ databases">
        <title>Genome Sequence of Cohnella sp.</title>
        <authorList>
            <person name="Srinivasan S."/>
            <person name="Kim M.K."/>
        </authorList>
    </citation>
    <scope>NUCLEOTIDE SEQUENCE [LARGE SCALE GENOMIC DNA]</scope>
    <source>
        <strain evidence="2 3">18JY8-7</strain>
    </source>
</reference>
<sequence>MLTGSTVSYSIFLWIATGLFLLRIDVEGYRMAQLMKEKKAARFAGWFNLATGLGLTIWQWIS</sequence>
<dbReference type="KEGG" id="coh:EAV92_08345"/>
<dbReference type="Proteomes" id="UP000269097">
    <property type="component" value="Chromosome"/>
</dbReference>
<dbReference type="InterPro" id="IPR049971">
    <property type="entry name" value="CLC_0170-like"/>
</dbReference>
<proteinExistence type="predicted"/>
<keyword evidence="1" id="KW-0812">Transmembrane</keyword>
<evidence type="ECO:0000256" key="1">
    <source>
        <dbReference type="SAM" id="Phobius"/>
    </source>
</evidence>
<evidence type="ECO:0000313" key="3">
    <source>
        <dbReference type="Proteomes" id="UP000269097"/>
    </source>
</evidence>
<keyword evidence="1" id="KW-0472">Membrane</keyword>
<accession>A0A3G3JWK1</accession>
<gene>
    <name evidence="2" type="ORF">EAV92_08345</name>
</gene>
<keyword evidence="1" id="KW-1133">Transmembrane helix</keyword>
<keyword evidence="3" id="KW-1185">Reference proteome</keyword>
<dbReference type="RefSeq" id="WP_123040634.1">
    <property type="nucleotide sequence ID" value="NZ_CP033433.1"/>
</dbReference>
<name>A0A3G3JWK1_9BACL</name>
<dbReference type="EMBL" id="CP033433">
    <property type="protein sequence ID" value="AYQ72574.1"/>
    <property type="molecule type" value="Genomic_DNA"/>
</dbReference>